<evidence type="ECO:0000313" key="1">
    <source>
        <dbReference type="EMBL" id="GGK20167.1"/>
    </source>
</evidence>
<accession>A0A917Q4E9</accession>
<name>A0A917Q4E9_9HYPH</name>
<sequence length="95" mass="10365">MNARMHIAGEPPSAGQVFNLFRRLGSDLVCAVPLDRPVPLFLDGRWEHVCEADAATRLAGFGYRSACTRAGRHGFALFRTRCEPLLGRPEAVAGL</sequence>
<comment type="caution">
    <text evidence="1">The sequence shown here is derived from an EMBL/GenBank/DDBJ whole genome shotgun (WGS) entry which is preliminary data.</text>
</comment>
<organism evidence="1 2">
    <name type="scientific">Salinarimonas ramus</name>
    <dbReference type="NCBI Taxonomy" id="690164"/>
    <lineage>
        <taxon>Bacteria</taxon>
        <taxon>Pseudomonadati</taxon>
        <taxon>Pseudomonadota</taxon>
        <taxon>Alphaproteobacteria</taxon>
        <taxon>Hyphomicrobiales</taxon>
        <taxon>Salinarimonadaceae</taxon>
        <taxon>Salinarimonas</taxon>
    </lineage>
</organism>
<evidence type="ECO:0000313" key="2">
    <source>
        <dbReference type="Proteomes" id="UP000600449"/>
    </source>
</evidence>
<dbReference type="EMBL" id="BMMF01000001">
    <property type="protein sequence ID" value="GGK20167.1"/>
    <property type="molecule type" value="Genomic_DNA"/>
</dbReference>
<gene>
    <name evidence="1" type="ORF">GCM10011322_03570</name>
</gene>
<reference evidence="1 2" key="1">
    <citation type="journal article" date="2014" name="Int. J. Syst. Evol. Microbiol.">
        <title>Complete genome sequence of Corynebacterium casei LMG S-19264T (=DSM 44701T), isolated from a smear-ripened cheese.</title>
        <authorList>
            <consortium name="US DOE Joint Genome Institute (JGI-PGF)"/>
            <person name="Walter F."/>
            <person name="Albersmeier A."/>
            <person name="Kalinowski J."/>
            <person name="Ruckert C."/>
        </authorList>
    </citation>
    <scope>NUCLEOTIDE SEQUENCE [LARGE SCALE GENOMIC DNA]</scope>
    <source>
        <strain evidence="1 2">CGMCC 1.9161</strain>
    </source>
</reference>
<proteinExistence type="predicted"/>
<dbReference type="RefSeq" id="WP_188908872.1">
    <property type="nucleotide sequence ID" value="NZ_BMMF01000001.1"/>
</dbReference>
<protein>
    <submittedName>
        <fullName evidence="1">Uncharacterized protein</fullName>
    </submittedName>
</protein>
<dbReference type="Proteomes" id="UP000600449">
    <property type="component" value="Unassembled WGS sequence"/>
</dbReference>
<dbReference type="AlphaFoldDB" id="A0A917Q4E9"/>
<keyword evidence="2" id="KW-1185">Reference proteome</keyword>